<feature type="non-terminal residue" evidence="1">
    <location>
        <position position="1"/>
    </location>
</feature>
<protein>
    <submittedName>
        <fullName evidence="1">15300_t:CDS:1</fullName>
    </submittedName>
</protein>
<dbReference type="EMBL" id="CAJVPU010010375">
    <property type="protein sequence ID" value="CAG8605058.1"/>
    <property type="molecule type" value="Genomic_DNA"/>
</dbReference>
<evidence type="ECO:0000313" key="2">
    <source>
        <dbReference type="Proteomes" id="UP000789702"/>
    </source>
</evidence>
<reference evidence="1" key="1">
    <citation type="submission" date="2021-06" db="EMBL/GenBank/DDBJ databases">
        <authorList>
            <person name="Kallberg Y."/>
            <person name="Tangrot J."/>
            <person name="Rosling A."/>
        </authorList>
    </citation>
    <scope>NUCLEOTIDE SEQUENCE</scope>
    <source>
        <strain evidence="1">IL203A</strain>
    </source>
</reference>
<comment type="caution">
    <text evidence="1">The sequence shown here is derived from an EMBL/GenBank/DDBJ whole genome shotgun (WGS) entry which is preliminary data.</text>
</comment>
<gene>
    <name evidence="1" type="ORF">DHETER_LOCUS7409</name>
</gene>
<name>A0ACA9MU25_9GLOM</name>
<proteinExistence type="predicted"/>
<accession>A0ACA9MU25</accession>
<evidence type="ECO:0000313" key="1">
    <source>
        <dbReference type="EMBL" id="CAG8605058.1"/>
    </source>
</evidence>
<organism evidence="1 2">
    <name type="scientific">Dentiscutata heterogama</name>
    <dbReference type="NCBI Taxonomy" id="1316150"/>
    <lineage>
        <taxon>Eukaryota</taxon>
        <taxon>Fungi</taxon>
        <taxon>Fungi incertae sedis</taxon>
        <taxon>Mucoromycota</taxon>
        <taxon>Glomeromycotina</taxon>
        <taxon>Glomeromycetes</taxon>
        <taxon>Diversisporales</taxon>
        <taxon>Gigasporaceae</taxon>
        <taxon>Dentiscutata</taxon>
    </lineage>
</organism>
<keyword evidence="2" id="KW-1185">Reference proteome</keyword>
<dbReference type="Proteomes" id="UP000789702">
    <property type="component" value="Unassembled WGS sequence"/>
</dbReference>
<sequence length="44" mass="5442">KECLYALENVQPKGWVIRQEFPHSYRYFDNLSEFEIWHESIPKN</sequence>